<dbReference type="RefSeq" id="WP_085475562.1">
    <property type="nucleotide sequence ID" value="NZ_FXBM01000001.1"/>
</dbReference>
<reference evidence="2" key="1">
    <citation type="submission" date="2017-04" db="EMBL/GenBank/DDBJ databases">
        <authorList>
            <person name="Varghese N."/>
            <person name="Submissions S."/>
        </authorList>
    </citation>
    <scope>NUCLEOTIDE SEQUENCE [LARGE SCALE GENOMIC DNA]</scope>
    <source>
        <strain evidence="2">VKM Ac-2121</strain>
    </source>
</reference>
<protein>
    <submittedName>
        <fullName evidence="1">DNA alkylation repair enzyme</fullName>
    </submittedName>
</protein>
<dbReference type="EMBL" id="FXBM01000001">
    <property type="protein sequence ID" value="SMH35534.1"/>
    <property type="molecule type" value="Genomic_DNA"/>
</dbReference>
<dbReference type="InterPro" id="IPR014825">
    <property type="entry name" value="DNA_alkylation"/>
</dbReference>
<evidence type="ECO:0000313" key="2">
    <source>
        <dbReference type="Proteomes" id="UP000193711"/>
    </source>
</evidence>
<sequence length="158" mass="17101">MSDAGDFIRAALEYEGDVWRAQDVGDRLGQGLGATGASVGAVRGTVRDALTKFSALGHDEITALSSELWTPPVFEPRLAAVVLLQSRVALLRASDLTRLEGFVRDSRVDALTDPLAHDVVRPLRAGVEGRARSRVDSLLDRWTVEGGRLARAAEIVRR</sequence>
<dbReference type="OrthoDB" id="4981341at2"/>
<keyword evidence="2" id="KW-1185">Reference proteome</keyword>
<dbReference type="Pfam" id="PF08713">
    <property type="entry name" value="DNA_alkylation"/>
    <property type="match status" value="1"/>
</dbReference>
<dbReference type="Proteomes" id="UP000193711">
    <property type="component" value="Unassembled WGS sequence"/>
</dbReference>
<proteinExistence type="predicted"/>
<accession>A0A1X7ND03</accession>
<dbReference type="AlphaFoldDB" id="A0A1X7ND03"/>
<dbReference type="InterPro" id="IPR016024">
    <property type="entry name" value="ARM-type_fold"/>
</dbReference>
<evidence type="ECO:0000313" key="1">
    <source>
        <dbReference type="EMBL" id="SMH35534.1"/>
    </source>
</evidence>
<gene>
    <name evidence="1" type="ORF">SAMN06295885_1139</name>
</gene>
<dbReference type="SUPFAM" id="SSF48371">
    <property type="entry name" value="ARM repeat"/>
    <property type="match status" value="1"/>
</dbReference>
<dbReference type="Gene3D" id="1.25.10.90">
    <property type="match status" value="1"/>
</dbReference>
<organism evidence="1 2">
    <name type="scientific">Rathayibacter oskolensis</name>
    <dbReference type="NCBI Taxonomy" id="1891671"/>
    <lineage>
        <taxon>Bacteria</taxon>
        <taxon>Bacillati</taxon>
        <taxon>Actinomycetota</taxon>
        <taxon>Actinomycetes</taxon>
        <taxon>Micrococcales</taxon>
        <taxon>Microbacteriaceae</taxon>
        <taxon>Rathayibacter</taxon>
    </lineage>
</organism>
<name>A0A1X7ND03_9MICO</name>